<dbReference type="PROSITE" id="PS50931">
    <property type="entry name" value="HTH_LYSR"/>
    <property type="match status" value="1"/>
</dbReference>
<accession>A0A918NZW8</accession>
<evidence type="ECO:0000256" key="4">
    <source>
        <dbReference type="ARBA" id="ARBA00023163"/>
    </source>
</evidence>
<dbReference type="InterPro" id="IPR050389">
    <property type="entry name" value="LysR-type_TF"/>
</dbReference>
<dbReference type="InterPro" id="IPR036390">
    <property type="entry name" value="WH_DNA-bd_sf"/>
</dbReference>
<dbReference type="CDD" id="cd08417">
    <property type="entry name" value="PBP2_Nitroaromatics_like"/>
    <property type="match status" value="1"/>
</dbReference>
<dbReference type="Gene3D" id="3.40.190.10">
    <property type="entry name" value="Periplasmic binding protein-like II"/>
    <property type="match status" value="2"/>
</dbReference>
<dbReference type="PANTHER" id="PTHR30118">
    <property type="entry name" value="HTH-TYPE TRANSCRIPTIONAL REGULATOR LEUO-RELATED"/>
    <property type="match status" value="1"/>
</dbReference>
<keyword evidence="7" id="KW-1185">Reference proteome</keyword>
<dbReference type="EMBL" id="BMYX01000004">
    <property type="protein sequence ID" value="GGY08933.1"/>
    <property type="molecule type" value="Genomic_DNA"/>
</dbReference>
<evidence type="ECO:0000256" key="3">
    <source>
        <dbReference type="ARBA" id="ARBA00023125"/>
    </source>
</evidence>
<protein>
    <submittedName>
        <fullName evidence="6">LysR family transcriptional regulator</fullName>
    </submittedName>
</protein>
<reference evidence="6" key="1">
    <citation type="journal article" date="2014" name="Int. J. Syst. Evol. Microbiol.">
        <title>Complete genome sequence of Corynebacterium casei LMG S-19264T (=DSM 44701T), isolated from a smear-ripened cheese.</title>
        <authorList>
            <consortium name="US DOE Joint Genome Institute (JGI-PGF)"/>
            <person name="Walter F."/>
            <person name="Albersmeier A."/>
            <person name="Kalinowski J."/>
            <person name="Ruckert C."/>
        </authorList>
    </citation>
    <scope>NUCLEOTIDE SEQUENCE</scope>
    <source>
        <strain evidence="6">KCTC 32182</strain>
    </source>
</reference>
<dbReference type="InterPro" id="IPR036388">
    <property type="entry name" value="WH-like_DNA-bd_sf"/>
</dbReference>
<evidence type="ECO:0000256" key="1">
    <source>
        <dbReference type="ARBA" id="ARBA00009437"/>
    </source>
</evidence>
<dbReference type="InterPro" id="IPR005119">
    <property type="entry name" value="LysR_subst-bd"/>
</dbReference>
<gene>
    <name evidence="6" type="ORF">GCM10011289_09500</name>
</gene>
<dbReference type="InterPro" id="IPR037402">
    <property type="entry name" value="YidZ_PBP2"/>
</dbReference>
<evidence type="ECO:0000313" key="6">
    <source>
        <dbReference type="EMBL" id="GGY08933.1"/>
    </source>
</evidence>
<reference evidence="6" key="2">
    <citation type="submission" date="2020-09" db="EMBL/GenBank/DDBJ databases">
        <authorList>
            <person name="Sun Q."/>
            <person name="Kim S."/>
        </authorList>
    </citation>
    <scope>NUCLEOTIDE SEQUENCE</scope>
    <source>
        <strain evidence="6">KCTC 32182</strain>
    </source>
</reference>
<dbReference type="SUPFAM" id="SSF53850">
    <property type="entry name" value="Periplasmic binding protein-like II"/>
    <property type="match status" value="1"/>
</dbReference>
<dbReference type="Proteomes" id="UP000645257">
    <property type="component" value="Unassembled WGS sequence"/>
</dbReference>
<dbReference type="Pfam" id="PF03466">
    <property type="entry name" value="LysR_substrate"/>
    <property type="match status" value="1"/>
</dbReference>
<keyword evidence="2" id="KW-0805">Transcription regulation</keyword>
<evidence type="ECO:0000256" key="2">
    <source>
        <dbReference type="ARBA" id="ARBA00023015"/>
    </source>
</evidence>
<dbReference type="PRINTS" id="PR00039">
    <property type="entry name" value="HTHLYSR"/>
</dbReference>
<organism evidence="6 7">
    <name type="scientific">Paludibacterium paludis</name>
    <dbReference type="NCBI Taxonomy" id="1225769"/>
    <lineage>
        <taxon>Bacteria</taxon>
        <taxon>Pseudomonadati</taxon>
        <taxon>Pseudomonadota</taxon>
        <taxon>Betaproteobacteria</taxon>
        <taxon>Neisseriales</taxon>
        <taxon>Chromobacteriaceae</taxon>
        <taxon>Paludibacterium</taxon>
    </lineage>
</organism>
<proteinExistence type="inferred from homology"/>
<evidence type="ECO:0000313" key="7">
    <source>
        <dbReference type="Proteomes" id="UP000645257"/>
    </source>
</evidence>
<dbReference type="GO" id="GO:0003677">
    <property type="term" value="F:DNA binding"/>
    <property type="evidence" value="ECO:0007669"/>
    <property type="project" value="UniProtKB-KW"/>
</dbReference>
<name>A0A918NZW8_9NEIS</name>
<feature type="domain" description="HTH lysR-type" evidence="5">
    <location>
        <begin position="14"/>
        <end position="71"/>
    </location>
</feature>
<dbReference type="SUPFAM" id="SSF46785">
    <property type="entry name" value="Winged helix' DNA-binding domain"/>
    <property type="match status" value="1"/>
</dbReference>
<keyword evidence="4" id="KW-0804">Transcription</keyword>
<dbReference type="GO" id="GO:0003700">
    <property type="term" value="F:DNA-binding transcription factor activity"/>
    <property type="evidence" value="ECO:0007669"/>
    <property type="project" value="InterPro"/>
</dbReference>
<dbReference type="Gene3D" id="1.10.10.10">
    <property type="entry name" value="Winged helix-like DNA-binding domain superfamily/Winged helix DNA-binding domain"/>
    <property type="match status" value="1"/>
</dbReference>
<evidence type="ECO:0000259" key="5">
    <source>
        <dbReference type="PROSITE" id="PS50931"/>
    </source>
</evidence>
<sequence length="313" mass="35132">MQKIDIHHGDLRRIDLNLLVAFDALMQERHVSRAAERLFLGQPAMSHMLSRLRDTLKDPLFVRSGNRMEPTARALELAPRIRQWLDEANDFLFRETDFDPAAVTARFSLSAPDGLEALLFPSLIAALRAEAPGVQLRSLLLETDQQLAALDRDEVDLLFTAAPLPLRDWHNHTILSEAGFSAVYSPRQTTLPDTPTLADLAACDQLVSSHRGTAAGVVDHLFTERGLTRRIVALSASLMATGHILSEAPLISIQPNLYLPLFADRPDLVHVPLPSEATLCINLVWHRRNDTHPLHRYLRALLMRHFEQRFPAA</sequence>
<comment type="similarity">
    <text evidence="1">Belongs to the LysR transcriptional regulatory family.</text>
</comment>
<dbReference type="InterPro" id="IPR000847">
    <property type="entry name" value="LysR_HTH_N"/>
</dbReference>
<dbReference type="RefSeq" id="WP_189531787.1">
    <property type="nucleotide sequence ID" value="NZ_BMYX01000004.1"/>
</dbReference>
<comment type="caution">
    <text evidence="6">The sequence shown here is derived from an EMBL/GenBank/DDBJ whole genome shotgun (WGS) entry which is preliminary data.</text>
</comment>
<dbReference type="PANTHER" id="PTHR30118:SF15">
    <property type="entry name" value="TRANSCRIPTIONAL REGULATORY PROTEIN"/>
    <property type="match status" value="1"/>
</dbReference>
<dbReference type="Pfam" id="PF00126">
    <property type="entry name" value="HTH_1"/>
    <property type="match status" value="1"/>
</dbReference>
<dbReference type="AlphaFoldDB" id="A0A918NZW8"/>
<keyword evidence="3" id="KW-0238">DNA-binding</keyword>